<name>A0AAE1HD34_9NEOP</name>
<dbReference type="EMBL" id="JAHWGI010000935">
    <property type="protein sequence ID" value="KAK3918406.1"/>
    <property type="molecule type" value="Genomic_DNA"/>
</dbReference>
<feature type="compositionally biased region" description="Polar residues" evidence="2">
    <location>
        <begin position="740"/>
        <end position="754"/>
    </location>
</feature>
<evidence type="ECO:0000313" key="5">
    <source>
        <dbReference type="Proteomes" id="UP001219518"/>
    </source>
</evidence>
<dbReference type="Pfam" id="PF23663">
    <property type="entry name" value="Znf_SCAND3"/>
    <property type="match status" value="1"/>
</dbReference>
<reference evidence="4" key="1">
    <citation type="submission" date="2021-07" db="EMBL/GenBank/DDBJ databases">
        <authorList>
            <person name="Catto M.A."/>
            <person name="Jacobson A."/>
            <person name="Kennedy G."/>
            <person name="Labadie P."/>
            <person name="Hunt B.G."/>
            <person name="Srinivasan R."/>
        </authorList>
    </citation>
    <scope>NUCLEOTIDE SEQUENCE</scope>
    <source>
        <strain evidence="4">PL_HMW_Pooled</strain>
        <tissue evidence="4">Head</tissue>
    </source>
</reference>
<reference evidence="4" key="2">
    <citation type="journal article" date="2023" name="BMC Genomics">
        <title>Pest status, molecular evolution, and epigenetic factors derived from the genome assembly of Frankliniella fusca, a thysanopteran phytovirus vector.</title>
        <authorList>
            <person name="Catto M.A."/>
            <person name="Labadie P.E."/>
            <person name="Jacobson A.L."/>
            <person name="Kennedy G.G."/>
            <person name="Srinivasan R."/>
            <person name="Hunt B.G."/>
        </authorList>
    </citation>
    <scope>NUCLEOTIDE SEQUENCE</scope>
    <source>
        <strain evidence="4">PL_HMW_Pooled</strain>
    </source>
</reference>
<dbReference type="PROSITE" id="PS50966">
    <property type="entry name" value="ZF_SWIM"/>
    <property type="match status" value="1"/>
</dbReference>
<protein>
    <recommendedName>
        <fullName evidence="3">SWIM-type domain-containing protein</fullName>
    </recommendedName>
</protein>
<evidence type="ECO:0000259" key="3">
    <source>
        <dbReference type="PROSITE" id="PS50966"/>
    </source>
</evidence>
<evidence type="ECO:0000256" key="2">
    <source>
        <dbReference type="SAM" id="MobiDB-lite"/>
    </source>
</evidence>
<evidence type="ECO:0000313" key="4">
    <source>
        <dbReference type="EMBL" id="KAK3918406.1"/>
    </source>
</evidence>
<dbReference type="Proteomes" id="UP001219518">
    <property type="component" value="Unassembled WGS sequence"/>
</dbReference>
<dbReference type="InterPro" id="IPR057560">
    <property type="entry name" value="Znf_SCAND3"/>
</dbReference>
<dbReference type="GO" id="GO:0008270">
    <property type="term" value="F:zinc ion binding"/>
    <property type="evidence" value="ECO:0007669"/>
    <property type="project" value="UniProtKB-KW"/>
</dbReference>
<comment type="caution">
    <text evidence="4">The sequence shown here is derived from an EMBL/GenBank/DDBJ whole genome shotgun (WGS) entry which is preliminary data.</text>
</comment>
<feature type="domain" description="SWIM-type" evidence="3">
    <location>
        <begin position="275"/>
        <end position="307"/>
    </location>
</feature>
<keyword evidence="1" id="KW-0863">Zinc-finger</keyword>
<dbReference type="InterPro" id="IPR052579">
    <property type="entry name" value="Zinc_finger_SWIM"/>
</dbReference>
<feature type="compositionally biased region" description="Acidic residues" evidence="2">
    <location>
        <begin position="755"/>
        <end position="769"/>
    </location>
</feature>
<dbReference type="PANTHER" id="PTHR31569:SF4">
    <property type="entry name" value="SWIM-TYPE DOMAIN-CONTAINING PROTEIN"/>
    <property type="match status" value="1"/>
</dbReference>
<dbReference type="Pfam" id="PF21056">
    <property type="entry name" value="ZSWIM1-3_RNaseH-like"/>
    <property type="match status" value="1"/>
</dbReference>
<feature type="region of interest" description="Disordered" evidence="2">
    <location>
        <begin position="646"/>
        <end position="802"/>
    </location>
</feature>
<feature type="compositionally biased region" description="Basic residues" evidence="2">
    <location>
        <begin position="780"/>
        <end position="792"/>
    </location>
</feature>
<dbReference type="InterPro" id="IPR007527">
    <property type="entry name" value="Znf_SWIM"/>
</dbReference>
<keyword evidence="5" id="KW-1185">Reference proteome</keyword>
<sequence length="908" mass="101999">MRKALLKFPEVILMDLTYKINKNMMPVSVIQIMNGEGKGEAVCYAFLANEKKETLTNMLLAFCVQSGQDIFAKTNCIVVDKDFSEIGAIRAVMPNAKVHICSVHVEKNVKKAARGDPNKKQATESFKCMLYAENDSEFQIHLSDFSKVASKTLHTYFVNNWLLSKEAWSLKDRITVNTLRNHTTNRVENANKNLKEILDVNSTLYDAVNGLVGHILASKRDDARYRDHEILTKTVSVYKCSDPVISRVCNELTIFAAKLISDQYEMSKKPSPVPNRYEVSEVSCSCVFFKSMALTCRHIMRFRKSLGIPQYDKASIPERWWLQYNLSDTNVATPLGTEMDEVLNPRMPAKPVRDYLAPREKFEQATEITQSLNPLLVDVGTKTFHERRQLVSDLLHAWKSGTDVSLLHHVNRRTGKDVGAGVDTSEEVPFKLSPFKVIGNPKGIGETIHDGSKKIGKPKPKKAVVKNLNDNCCCTCGLQAGEHHCASCNNVVHAIPPCSEPAPNSSEGYGQKRICADCGGNEDDDGSNFKSSDQNDVGDDNELSKDEDCIAETAGKRMQDNRLKRYSCCCVCGNMAGDFHCCKCDDIVHNVEPCSFQNLEWDNDDDYSRICVDCRGDIDVKPIIKLKPMLSAEVITIEDSDSEIERPLSDDYDSVKQSVDGNKNEKQLFSNDDESVRQSVDGNENEKQLFSEDDESVKQSVDGNENEKQLFSEDDESVKQSVNGNENEKQLFSEDDESVKQSVNGNENEKQLVSNDDESVQQNSDDNENDFGFHLNVVKTRGRPKTTSRKNYKTTASGNKKSQKGPPYFCFGCKFLMKRLIAENPKDLRRKGQPYYKCLKNLTPKCKEFGFWAPKETAVYDSSYIDFLVDATGDDLLNSIPLPDETNGKAIVIFPPPLQTLLWTCLSI</sequence>
<accession>A0AAE1HD34</accession>
<organism evidence="4 5">
    <name type="scientific">Frankliniella fusca</name>
    <dbReference type="NCBI Taxonomy" id="407009"/>
    <lineage>
        <taxon>Eukaryota</taxon>
        <taxon>Metazoa</taxon>
        <taxon>Ecdysozoa</taxon>
        <taxon>Arthropoda</taxon>
        <taxon>Hexapoda</taxon>
        <taxon>Insecta</taxon>
        <taxon>Pterygota</taxon>
        <taxon>Neoptera</taxon>
        <taxon>Paraneoptera</taxon>
        <taxon>Thysanoptera</taxon>
        <taxon>Terebrantia</taxon>
        <taxon>Thripoidea</taxon>
        <taxon>Thripidae</taxon>
        <taxon>Frankliniella</taxon>
    </lineage>
</organism>
<proteinExistence type="predicted"/>
<dbReference type="InterPro" id="IPR048324">
    <property type="entry name" value="ZSWIM1-3_RNaseH-like"/>
</dbReference>
<dbReference type="PANTHER" id="PTHR31569">
    <property type="entry name" value="SWIM-TYPE DOMAIN-CONTAINING PROTEIN"/>
    <property type="match status" value="1"/>
</dbReference>
<gene>
    <name evidence="4" type="ORF">KUF71_000978</name>
</gene>
<evidence type="ECO:0000256" key="1">
    <source>
        <dbReference type="PROSITE-ProRule" id="PRU00325"/>
    </source>
</evidence>
<keyword evidence="1" id="KW-0862">Zinc</keyword>
<dbReference type="AlphaFoldDB" id="A0AAE1HD34"/>
<keyword evidence="1" id="KW-0479">Metal-binding</keyword>